<evidence type="ECO:0000256" key="3">
    <source>
        <dbReference type="ARBA" id="ARBA00023180"/>
    </source>
</evidence>
<evidence type="ECO:0000256" key="1">
    <source>
        <dbReference type="ARBA" id="ARBA00009191"/>
    </source>
</evidence>
<keyword evidence="3" id="KW-0325">Glycoprotein</keyword>
<evidence type="ECO:0000313" key="6">
    <source>
        <dbReference type="EMBL" id="GAA3386035.1"/>
    </source>
</evidence>
<comment type="caution">
    <text evidence="6">The sequence shown here is derived from an EMBL/GenBank/DDBJ whole genome shotgun (WGS) entry which is preliminary data.</text>
</comment>
<dbReference type="Pfam" id="PF20067">
    <property type="entry name" value="SSL_N"/>
    <property type="match status" value="1"/>
</dbReference>
<feature type="domain" description="Strictosidine synthase conserved region" evidence="5">
    <location>
        <begin position="139"/>
        <end position="216"/>
    </location>
</feature>
<evidence type="ECO:0000256" key="4">
    <source>
        <dbReference type="SAM" id="MobiDB-lite"/>
    </source>
</evidence>
<reference evidence="7" key="1">
    <citation type="journal article" date="2019" name="Int. J. Syst. Evol. Microbiol.">
        <title>The Global Catalogue of Microorganisms (GCM) 10K type strain sequencing project: providing services to taxonomists for standard genome sequencing and annotation.</title>
        <authorList>
            <consortium name="The Broad Institute Genomics Platform"/>
            <consortium name="The Broad Institute Genome Sequencing Center for Infectious Disease"/>
            <person name="Wu L."/>
            <person name="Ma J."/>
        </authorList>
    </citation>
    <scope>NUCLEOTIDE SEQUENCE [LARGE SCALE GENOMIC DNA]</scope>
    <source>
        <strain evidence="7">JCM 9458</strain>
    </source>
</reference>
<dbReference type="PANTHER" id="PTHR10426:SF88">
    <property type="entry name" value="ADIPOCYTE PLASMA MEMBRANE-ASSOCIATED PROTEIN HEMOMUCIN-RELATED"/>
    <property type="match status" value="1"/>
</dbReference>
<name>A0ABP6SWA0_9ACTN</name>
<keyword evidence="2" id="KW-0597">Phosphoprotein</keyword>
<proteinExistence type="inferred from homology"/>
<dbReference type="SUPFAM" id="SSF63829">
    <property type="entry name" value="Calcium-dependent phosphotriesterase"/>
    <property type="match status" value="1"/>
</dbReference>
<dbReference type="Pfam" id="PF03088">
    <property type="entry name" value="Str_synth"/>
    <property type="match status" value="1"/>
</dbReference>
<dbReference type="InterPro" id="IPR018119">
    <property type="entry name" value="Strictosidine_synth_cons-reg"/>
</dbReference>
<protein>
    <submittedName>
        <fullName evidence="6">SMP-30/gluconolactonase/LRE family protein</fullName>
    </submittedName>
</protein>
<gene>
    <name evidence="6" type="ORF">GCM10020369_21840</name>
</gene>
<organism evidence="6 7">
    <name type="scientific">Cryptosporangium minutisporangium</name>
    <dbReference type="NCBI Taxonomy" id="113569"/>
    <lineage>
        <taxon>Bacteria</taxon>
        <taxon>Bacillati</taxon>
        <taxon>Actinomycetota</taxon>
        <taxon>Actinomycetes</taxon>
        <taxon>Cryptosporangiales</taxon>
        <taxon>Cryptosporangiaceae</taxon>
        <taxon>Cryptosporangium</taxon>
    </lineage>
</organism>
<dbReference type="EMBL" id="BAAAYN010000013">
    <property type="protein sequence ID" value="GAA3386035.1"/>
    <property type="molecule type" value="Genomic_DNA"/>
</dbReference>
<dbReference type="InterPro" id="IPR011042">
    <property type="entry name" value="6-blade_b-propeller_TolB-like"/>
</dbReference>
<dbReference type="Proteomes" id="UP001501676">
    <property type="component" value="Unassembled WGS sequence"/>
</dbReference>
<keyword evidence="7" id="KW-1185">Reference proteome</keyword>
<evidence type="ECO:0000259" key="5">
    <source>
        <dbReference type="Pfam" id="PF03088"/>
    </source>
</evidence>
<dbReference type="PANTHER" id="PTHR10426">
    <property type="entry name" value="STRICTOSIDINE SYNTHASE-RELATED"/>
    <property type="match status" value="1"/>
</dbReference>
<comment type="similarity">
    <text evidence="1">Belongs to the strictosidine synthase family.</text>
</comment>
<feature type="region of interest" description="Disordered" evidence="4">
    <location>
        <begin position="1"/>
        <end position="20"/>
    </location>
</feature>
<evidence type="ECO:0000256" key="2">
    <source>
        <dbReference type="ARBA" id="ARBA00022553"/>
    </source>
</evidence>
<dbReference type="RefSeq" id="WP_345727918.1">
    <property type="nucleotide sequence ID" value="NZ_BAAAYN010000013.1"/>
</dbReference>
<feature type="compositionally biased region" description="Pro residues" evidence="4">
    <location>
        <begin position="1"/>
        <end position="17"/>
    </location>
</feature>
<evidence type="ECO:0000313" key="7">
    <source>
        <dbReference type="Proteomes" id="UP001501676"/>
    </source>
</evidence>
<sequence>MARPPLKPVVWTPPPKPGWGDLPPGAPDLPLRVITVPGTGPEDVVVDEQGRVLTGLEDGRILAITPGAEQGAERIEVIAETGGRPLGVELFGDGTLVVCDAQRGLLRVDPATGLVETLATEAAGVPLRVCNNAAIGVGGTIWFTDSSQRFALDHWEADILEHSGTGRLLRRDPGGVVEVVRDGLFFANGVTVSADGSFLVYAETGAYALTRLWLTGDRAGTFESFGESLPGFPDNVSTGSDGLIWVALAAPRKALLDRVSPLPGIARRLTWALPDKLRPGPVPTTWVVALDDAGRIVHDLHDPGRRYPFVTGVREHRGTVYLGSLTAEAIAICSAP</sequence>
<accession>A0ABP6SWA0</accession>
<dbReference type="Gene3D" id="2.120.10.30">
    <property type="entry name" value="TolB, C-terminal domain"/>
    <property type="match status" value="1"/>
</dbReference>